<dbReference type="Proteomes" id="UP001141327">
    <property type="component" value="Unassembled WGS sequence"/>
</dbReference>
<reference evidence="2" key="1">
    <citation type="journal article" date="2022" name="bioRxiv">
        <title>Genomics of Preaxostyla Flagellates Illuminates Evolutionary Transitions and the Path Towards Mitochondrial Loss.</title>
        <authorList>
            <person name="Novak L.V.F."/>
            <person name="Treitli S.C."/>
            <person name="Pyrih J."/>
            <person name="Halakuc P."/>
            <person name="Pipaliya S.V."/>
            <person name="Vacek V."/>
            <person name="Brzon O."/>
            <person name="Soukal P."/>
            <person name="Eme L."/>
            <person name="Dacks J.B."/>
            <person name="Karnkowska A."/>
            <person name="Elias M."/>
            <person name="Hampl V."/>
        </authorList>
    </citation>
    <scope>NUCLEOTIDE SEQUENCE</scope>
    <source>
        <strain evidence="2">RCP-MX</strain>
    </source>
</reference>
<organism evidence="2 3">
    <name type="scientific">Paratrimastix pyriformis</name>
    <dbReference type="NCBI Taxonomy" id="342808"/>
    <lineage>
        <taxon>Eukaryota</taxon>
        <taxon>Metamonada</taxon>
        <taxon>Preaxostyla</taxon>
        <taxon>Paratrimastigidae</taxon>
        <taxon>Paratrimastix</taxon>
    </lineage>
</organism>
<feature type="compositionally biased region" description="Basic residues" evidence="1">
    <location>
        <begin position="180"/>
        <end position="190"/>
    </location>
</feature>
<protein>
    <submittedName>
        <fullName evidence="2">Uncharacterized protein</fullName>
    </submittedName>
</protein>
<feature type="compositionally biased region" description="Low complexity" evidence="1">
    <location>
        <begin position="87"/>
        <end position="97"/>
    </location>
</feature>
<feature type="region of interest" description="Disordered" evidence="1">
    <location>
        <begin position="175"/>
        <end position="317"/>
    </location>
</feature>
<dbReference type="EMBL" id="JAPMOS010000117">
    <property type="protein sequence ID" value="KAJ4455156.1"/>
    <property type="molecule type" value="Genomic_DNA"/>
</dbReference>
<sequence>MPPPFSSAWAALIATRPCHGCISACNDKTRDRPGSPGDSHLGITHSHPHPASPATRGTALSCGPGAGADPAGIAAFLRYLPGYPSRRCSRSPAAAPRDQPPRPRRPGMGPVAHANVPGLRRAPPPFTVFACRSARSIAASFWTLLPALPQPHSSLSTPGGGPPHPFRFHHRHPSAATLQHQRRHSQHGGKQRGCWNGPSGRPNPFGGPRIVHNASRHAGRPSSPAQPSAPCSPHHRPTSTYGSARPHHRSLARPAVAASPHPDGSACTPTAGRSGGEPPAAIHPGSPARTAPAHTNSQTGGSPRPAATAARTTSTINRHITSSLTGTAIAHRHGLTPQAPVAISTPVLGRRPEPISGASHRGSRIPLRPPNPSRQRWAILRGLLQHHQCSRCRCRTHTSASERGAARGLGAQPA</sequence>
<name>A0ABQ8U730_9EUKA</name>
<evidence type="ECO:0000313" key="2">
    <source>
        <dbReference type="EMBL" id="KAJ4455156.1"/>
    </source>
</evidence>
<feature type="compositionally biased region" description="Low complexity" evidence="1">
    <location>
        <begin position="299"/>
        <end position="315"/>
    </location>
</feature>
<gene>
    <name evidence="2" type="ORF">PAPYR_9951</name>
</gene>
<feature type="region of interest" description="Disordered" evidence="1">
    <location>
        <begin position="31"/>
        <end position="63"/>
    </location>
</feature>
<keyword evidence="3" id="KW-1185">Reference proteome</keyword>
<comment type="caution">
    <text evidence="2">The sequence shown here is derived from an EMBL/GenBank/DDBJ whole genome shotgun (WGS) entry which is preliminary data.</text>
</comment>
<evidence type="ECO:0000313" key="3">
    <source>
        <dbReference type="Proteomes" id="UP001141327"/>
    </source>
</evidence>
<proteinExistence type="predicted"/>
<evidence type="ECO:0000256" key="1">
    <source>
        <dbReference type="SAM" id="MobiDB-lite"/>
    </source>
</evidence>
<accession>A0ABQ8U730</accession>
<feature type="region of interest" description="Disordered" evidence="1">
    <location>
        <begin position="87"/>
        <end position="118"/>
    </location>
</feature>
<feature type="compositionally biased region" description="Low complexity" evidence="1">
    <location>
        <begin position="221"/>
        <end position="232"/>
    </location>
</feature>